<reference evidence="1" key="1">
    <citation type="submission" date="2020-10" db="EMBL/GenBank/DDBJ databases">
        <title>Genome sequence of the unusual species of purple photosynthetic bacteria, Phaeovibrio sulfidiphilus DSM 23193, type strain.</title>
        <authorList>
            <person name="Kyndt J.A."/>
            <person name="Meyer T.E."/>
        </authorList>
    </citation>
    <scope>NUCLEOTIDE SEQUENCE</scope>
    <source>
        <strain evidence="1">DSM 23193</strain>
    </source>
</reference>
<keyword evidence="2" id="KW-1185">Reference proteome</keyword>
<protein>
    <submittedName>
        <fullName evidence="1">Uncharacterized protein</fullName>
    </submittedName>
</protein>
<accession>A0A8J7CPW5</accession>
<dbReference type="EMBL" id="JACZHT010000001">
    <property type="protein sequence ID" value="MBE1236165.1"/>
    <property type="molecule type" value="Genomic_DNA"/>
</dbReference>
<evidence type="ECO:0000313" key="2">
    <source>
        <dbReference type="Proteomes" id="UP000631034"/>
    </source>
</evidence>
<proteinExistence type="predicted"/>
<sequence length="102" mass="11133">MGPSLTGFLIADNVSLAGSQKTIADNIYSTLSGMDCSIVSAIDGDYYCRRHLPDNRVIDTKLYCYRTIGVVDCYTEPQPALRSTLVAPPGHKVGSRSEEMPF</sequence>
<gene>
    <name evidence="1" type="ORF">IHV25_00640</name>
</gene>
<dbReference type="AlphaFoldDB" id="A0A8J7CPW5"/>
<evidence type="ECO:0000313" key="1">
    <source>
        <dbReference type="EMBL" id="MBE1236165.1"/>
    </source>
</evidence>
<comment type="caution">
    <text evidence="1">The sequence shown here is derived from an EMBL/GenBank/DDBJ whole genome shotgun (WGS) entry which is preliminary data.</text>
</comment>
<organism evidence="1 2">
    <name type="scientific">Phaeovibrio sulfidiphilus</name>
    <dbReference type="NCBI Taxonomy" id="1220600"/>
    <lineage>
        <taxon>Bacteria</taxon>
        <taxon>Pseudomonadati</taxon>
        <taxon>Pseudomonadota</taxon>
        <taxon>Alphaproteobacteria</taxon>
        <taxon>Rhodospirillales</taxon>
        <taxon>Rhodospirillaceae</taxon>
        <taxon>Phaeovibrio</taxon>
    </lineage>
</organism>
<dbReference type="Proteomes" id="UP000631034">
    <property type="component" value="Unassembled WGS sequence"/>
</dbReference>
<name>A0A8J7CPW5_9PROT</name>